<gene>
    <name evidence="11" type="primary">SPL3</name>
    <name evidence="11" type="ORF">KSP39_PZI001721</name>
</gene>
<keyword evidence="3 9" id="KW-0863">Zinc-finger</keyword>
<keyword evidence="7" id="KW-0804">Transcription</keyword>
<dbReference type="PROSITE" id="PS51141">
    <property type="entry name" value="ZF_SBP"/>
    <property type="match status" value="1"/>
</dbReference>
<keyword evidence="5" id="KW-0805">Transcription regulation</keyword>
<proteinExistence type="predicted"/>
<dbReference type="GO" id="GO:0005634">
    <property type="term" value="C:nucleus"/>
    <property type="evidence" value="ECO:0007669"/>
    <property type="project" value="UniProtKB-SubCell"/>
</dbReference>
<evidence type="ECO:0000313" key="11">
    <source>
        <dbReference type="EMBL" id="KAK8953933.1"/>
    </source>
</evidence>
<organism evidence="11 12">
    <name type="scientific">Platanthera zijinensis</name>
    <dbReference type="NCBI Taxonomy" id="2320716"/>
    <lineage>
        <taxon>Eukaryota</taxon>
        <taxon>Viridiplantae</taxon>
        <taxon>Streptophyta</taxon>
        <taxon>Embryophyta</taxon>
        <taxon>Tracheophyta</taxon>
        <taxon>Spermatophyta</taxon>
        <taxon>Magnoliopsida</taxon>
        <taxon>Liliopsida</taxon>
        <taxon>Asparagales</taxon>
        <taxon>Orchidaceae</taxon>
        <taxon>Orchidoideae</taxon>
        <taxon>Orchideae</taxon>
        <taxon>Orchidinae</taxon>
        <taxon>Platanthera</taxon>
    </lineage>
</organism>
<evidence type="ECO:0000256" key="9">
    <source>
        <dbReference type="PROSITE-ProRule" id="PRU00470"/>
    </source>
</evidence>
<keyword evidence="6" id="KW-0238">DNA-binding</keyword>
<dbReference type="Gene3D" id="4.10.1100.10">
    <property type="entry name" value="Transcription factor, SBP-box domain"/>
    <property type="match status" value="1"/>
</dbReference>
<dbReference type="PANTHER" id="PTHR31251">
    <property type="entry name" value="SQUAMOSA PROMOTER-BINDING-LIKE PROTEIN 4"/>
    <property type="match status" value="1"/>
</dbReference>
<keyword evidence="12" id="KW-1185">Reference proteome</keyword>
<dbReference type="InterPro" id="IPR004333">
    <property type="entry name" value="SBP_dom"/>
</dbReference>
<dbReference type="GO" id="GO:0008270">
    <property type="term" value="F:zinc ion binding"/>
    <property type="evidence" value="ECO:0007669"/>
    <property type="project" value="UniProtKB-KW"/>
</dbReference>
<evidence type="ECO:0000256" key="8">
    <source>
        <dbReference type="ARBA" id="ARBA00023242"/>
    </source>
</evidence>
<evidence type="ECO:0000313" key="12">
    <source>
        <dbReference type="Proteomes" id="UP001418222"/>
    </source>
</evidence>
<evidence type="ECO:0000259" key="10">
    <source>
        <dbReference type="PROSITE" id="PS51141"/>
    </source>
</evidence>
<dbReference type="Proteomes" id="UP001418222">
    <property type="component" value="Unassembled WGS sequence"/>
</dbReference>
<reference evidence="11 12" key="1">
    <citation type="journal article" date="2022" name="Nat. Plants">
        <title>Genomes of leafy and leafless Platanthera orchids illuminate the evolution of mycoheterotrophy.</title>
        <authorList>
            <person name="Li M.H."/>
            <person name="Liu K.W."/>
            <person name="Li Z."/>
            <person name="Lu H.C."/>
            <person name="Ye Q.L."/>
            <person name="Zhang D."/>
            <person name="Wang J.Y."/>
            <person name="Li Y.F."/>
            <person name="Zhong Z.M."/>
            <person name="Liu X."/>
            <person name="Yu X."/>
            <person name="Liu D.K."/>
            <person name="Tu X.D."/>
            <person name="Liu B."/>
            <person name="Hao Y."/>
            <person name="Liao X.Y."/>
            <person name="Jiang Y.T."/>
            <person name="Sun W.H."/>
            <person name="Chen J."/>
            <person name="Chen Y.Q."/>
            <person name="Ai Y."/>
            <person name="Zhai J.W."/>
            <person name="Wu S.S."/>
            <person name="Zhou Z."/>
            <person name="Hsiao Y.Y."/>
            <person name="Wu W.L."/>
            <person name="Chen Y.Y."/>
            <person name="Lin Y.F."/>
            <person name="Hsu J.L."/>
            <person name="Li C.Y."/>
            <person name="Wang Z.W."/>
            <person name="Zhao X."/>
            <person name="Zhong W.Y."/>
            <person name="Ma X.K."/>
            <person name="Ma L."/>
            <person name="Huang J."/>
            <person name="Chen G.Z."/>
            <person name="Huang M.Z."/>
            <person name="Huang L."/>
            <person name="Peng D.H."/>
            <person name="Luo Y.B."/>
            <person name="Zou S.Q."/>
            <person name="Chen S.P."/>
            <person name="Lan S."/>
            <person name="Tsai W.C."/>
            <person name="Van de Peer Y."/>
            <person name="Liu Z.J."/>
        </authorList>
    </citation>
    <scope>NUCLEOTIDE SEQUENCE [LARGE SCALE GENOMIC DNA]</scope>
    <source>
        <strain evidence="11">Lor287</strain>
    </source>
</reference>
<accession>A0AAP0GDP0</accession>
<dbReference type="GO" id="GO:0003677">
    <property type="term" value="F:DNA binding"/>
    <property type="evidence" value="ECO:0007669"/>
    <property type="project" value="UniProtKB-KW"/>
</dbReference>
<comment type="caution">
    <text evidence="11">The sequence shown here is derived from an EMBL/GenBank/DDBJ whole genome shotgun (WGS) entry which is preliminary data.</text>
</comment>
<dbReference type="InterPro" id="IPR044817">
    <property type="entry name" value="SBP-like"/>
</dbReference>
<evidence type="ECO:0000256" key="5">
    <source>
        <dbReference type="ARBA" id="ARBA00023015"/>
    </source>
</evidence>
<dbReference type="FunFam" id="4.10.1100.10:FF:000001">
    <property type="entry name" value="Squamosa promoter-binding-like protein 14"/>
    <property type="match status" value="1"/>
</dbReference>
<evidence type="ECO:0000256" key="3">
    <source>
        <dbReference type="ARBA" id="ARBA00022771"/>
    </source>
</evidence>
<evidence type="ECO:0000256" key="1">
    <source>
        <dbReference type="ARBA" id="ARBA00004123"/>
    </source>
</evidence>
<comment type="subcellular location">
    <subcellularLocation>
        <location evidence="1">Nucleus</location>
    </subcellularLocation>
</comment>
<protein>
    <submittedName>
        <fullName evidence="11">Squamosa promoter-binding-like protein 3</fullName>
    </submittedName>
</protein>
<evidence type="ECO:0000256" key="2">
    <source>
        <dbReference type="ARBA" id="ARBA00022723"/>
    </source>
</evidence>
<evidence type="ECO:0000256" key="4">
    <source>
        <dbReference type="ARBA" id="ARBA00022833"/>
    </source>
</evidence>
<keyword evidence="8" id="KW-0539">Nucleus</keyword>
<dbReference type="Pfam" id="PF03110">
    <property type="entry name" value="SBP"/>
    <property type="match status" value="1"/>
</dbReference>
<evidence type="ECO:0000256" key="7">
    <source>
        <dbReference type="ARBA" id="ARBA00023163"/>
    </source>
</evidence>
<keyword evidence="4" id="KW-0862">Zinc</keyword>
<dbReference type="AlphaFoldDB" id="A0AAP0GDP0"/>
<dbReference type="InterPro" id="IPR036893">
    <property type="entry name" value="SBP_sf"/>
</dbReference>
<evidence type="ECO:0000256" key="6">
    <source>
        <dbReference type="ARBA" id="ARBA00023125"/>
    </source>
</evidence>
<sequence length="437" mass="48839">MEWYHKNLLQWDWENLDLLSEKVSQICSSTEQSEWGVGGAVSNGSLFSPDSSTFSGSEFLDDSSKNSISTSAGSLTILSNLISDVNPEEADDILERKIESENEVMILGEDDRSSPVIVESVCTGEPPIGLRLGKRTYFENWSSTNFKITLPASSVKRSRASNMSIQHSRCQVDGCNIDLTGAKDYHRKHRVCASHSKSPRVIVAGHELRFCQQCSRFHDLSEFDQKKRSCRERLYDHNARRRKPQSKTISFKPSSLPPTFYDERQQMNFSLNLAPSSSLRQPSSTSSLWDQSHDFSPSMAKGSWIKSTKSDADVQMHSPLMDFADMVDESGHDFSRLMSFKLATTKFLYQGREASMPASALNGVPDLQSALSPLSFDALDPYRDEPNAASHRLPHAINLVPECWHGHHAPDGDADPLYTKSNSHFLGPQVCKNSPLL</sequence>
<dbReference type="SUPFAM" id="SSF103612">
    <property type="entry name" value="SBT domain"/>
    <property type="match status" value="1"/>
</dbReference>
<dbReference type="PANTHER" id="PTHR31251:SF74">
    <property type="entry name" value="SQUAMOSA PROMOTER-BINDING-LIKE PROTEIN 2"/>
    <property type="match status" value="1"/>
</dbReference>
<dbReference type="EMBL" id="JBBWWQ010000002">
    <property type="protein sequence ID" value="KAK8953933.1"/>
    <property type="molecule type" value="Genomic_DNA"/>
</dbReference>
<feature type="domain" description="SBP-type" evidence="10">
    <location>
        <begin position="167"/>
        <end position="244"/>
    </location>
</feature>
<name>A0AAP0GDP0_9ASPA</name>
<keyword evidence="2" id="KW-0479">Metal-binding</keyword>